<dbReference type="Gene3D" id="3.40.50.300">
    <property type="entry name" value="P-loop containing nucleotide triphosphate hydrolases"/>
    <property type="match status" value="1"/>
</dbReference>
<accession>A0A851QI90</accession>
<protein>
    <submittedName>
        <fullName evidence="4">RASEF protein</fullName>
    </submittedName>
</protein>
<evidence type="ECO:0000313" key="4">
    <source>
        <dbReference type="EMBL" id="NXC78277.1"/>
    </source>
</evidence>
<sequence>LRGHCCEDAVPLQGAAGPAGDGGGGAGIRKLHQDAAVHLTLARQWQGSSRRGSQGCAPSWGVPLLWVQPSLGLRMLSPARMINSSLRSALLLRCRQTCQQSPAAAAPMQEGRGGPGPAPTRAAGEGRDAGGPPRLPSPCWGTKVRDLPMPSTLGWGEGHRSACPQLLGSGPSPWHPAGTHPPTGKAEGPRCSARHLSKRKLPAFAPEVTGNSPSGEEPAPPCPMYQLVLAGDGSTGKPSFLLRLCMNEFRGNISSILTGVDFQIKQLLVDGEQATLQTWDTAGQER</sequence>
<feature type="non-terminal residue" evidence="4">
    <location>
        <position position="286"/>
    </location>
</feature>
<dbReference type="Pfam" id="PF00071">
    <property type="entry name" value="Ras"/>
    <property type="match status" value="1"/>
</dbReference>
<evidence type="ECO:0000256" key="1">
    <source>
        <dbReference type="ARBA" id="ARBA00022741"/>
    </source>
</evidence>
<dbReference type="OrthoDB" id="9879408at2759"/>
<proteinExistence type="predicted"/>
<dbReference type="InterPro" id="IPR027417">
    <property type="entry name" value="P-loop_NTPase"/>
</dbReference>
<dbReference type="PRINTS" id="PR00449">
    <property type="entry name" value="RASTRNSFRMNG"/>
</dbReference>
<evidence type="ECO:0000313" key="5">
    <source>
        <dbReference type="Proteomes" id="UP000657035"/>
    </source>
</evidence>
<keyword evidence="5" id="KW-1185">Reference proteome</keyword>
<feature type="non-terminal residue" evidence="4">
    <location>
        <position position="1"/>
    </location>
</feature>
<keyword evidence="2" id="KW-0342">GTP-binding</keyword>
<dbReference type="EMBL" id="WBMU01006770">
    <property type="protein sequence ID" value="NXC78277.1"/>
    <property type="molecule type" value="Genomic_DNA"/>
</dbReference>
<gene>
    <name evidence="4" type="primary">Rasef_2</name>
    <name evidence="4" type="ORF">ANHANH_R15074</name>
</gene>
<dbReference type="SUPFAM" id="SSF52540">
    <property type="entry name" value="P-loop containing nucleoside triphosphate hydrolases"/>
    <property type="match status" value="1"/>
</dbReference>
<feature type="region of interest" description="Disordered" evidence="3">
    <location>
        <begin position="102"/>
        <end position="141"/>
    </location>
</feature>
<dbReference type="InterPro" id="IPR050227">
    <property type="entry name" value="Rab"/>
</dbReference>
<dbReference type="PANTHER" id="PTHR47977">
    <property type="entry name" value="RAS-RELATED PROTEIN RAB"/>
    <property type="match status" value="1"/>
</dbReference>
<reference evidence="4" key="1">
    <citation type="submission" date="2019-09" db="EMBL/GenBank/DDBJ databases">
        <title>Bird 10,000 Genomes (B10K) Project - Family phase.</title>
        <authorList>
            <person name="Zhang G."/>
        </authorList>
    </citation>
    <scope>NUCLEOTIDE SEQUENCE</scope>
    <source>
        <strain evidence="4">B10K-CU-031-38</strain>
    </source>
</reference>
<organism evidence="4 5">
    <name type="scientific">Anhinga anhinga</name>
    <name type="common">Anhinga</name>
    <name type="synonym">Plotus anhinga</name>
    <dbReference type="NCBI Taxonomy" id="56067"/>
    <lineage>
        <taxon>Eukaryota</taxon>
        <taxon>Metazoa</taxon>
        <taxon>Chordata</taxon>
        <taxon>Craniata</taxon>
        <taxon>Vertebrata</taxon>
        <taxon>Euteleostomi</taxon>
        <taxon>Archelosauria</taxon>
        <taxon>Archosauria</taxon>
        <taxon>Dinosauria</taxon>
        <taxon>Saurischia</taxon>
        <taxon>Theropoda</taxon>
        <taxon>Coelurosauria</taxon>
        <taxon>Aves</taxon>
        <taxon>Neognathae</taxon>
        <taxon>Neoaves</taxon>
        <taxon>Aequornithes</taxon>
        <taxon>Suliformes</taxon>
        <taxon>Anhingidae</taxon>
        <taxon>Anhinga</taxon>
    </lineage>
</organism>
<comment type="caution">
    <text evidence="4">The sequence shown here is derived from an EMBL/GenBank/DDBJ whole genome shotgun (WGS) entry which is preliminary data.</text>
</comment>
<evidence type="ECO:0000256" key="2">
    <source>
        <dbReference type="ARBA" id="ARBA00023134"/>
    </source>
</evidence>
<dbReference type="AlphaFoldDB" id="A0A851QI90"/>
<dbReference type="GO" id="GO:0005525">
    <property type="term" value="F:GTP binding"/>
    <property type="evidence" value="ECO:0007669"/>
    <property type="project" value="UniProtKB-KW"/>
</dbReference>
<dbReference type="GO" id="GO:0003924">
    <property type="term" value="F:GTPase activity"/>
    <property type="evidence" value="ECO:0007669"/>
    <property type="project" value="InterPro"/>
</dbReference>
<dbReference type="Proteomes" id="UP000657035">
    <property type="component" value="Unassembled WGS sequence"/>
</dbReference>
<feature type="region of interest" description="Disordered" evidence="3">
    <location>
        <begin position="169"/>
        <end position="190"/>
    </location>
</feature>
<evidence type="ECO:0000256" key="3">
    <source>
        <dbReference type="SAM" id="MobiDB-lite"/>
    </source>
</evidence>
<dbReference type="PROSITE" id="PS51419">
    <property type="entry name" value="RAB"/>
    <property type="match status" value="1"/>
</dbReference>
<keyword evidence="1" id="KW-0547">Nucleotide-binding</keyword>
<dbReference type="InterPro" id="IPR001806">
    <property type="entry name" value="Small_GTPase"/>
</dbReference>
<name>A0A851QI90_ANHAN</name>